<organism evidence="1 2">
    <name type="scientific">Flavobacterium anhuiense</name>
    <dbReference type="NCBI Taxonomy" id="459526"/>
    <lineage>
        <taxon>Bacteria</taxon>
        <taxon>Pseudomonadati</taxon>
        <taxon>Bacteroidota</taxon>
        <taxon>Flavobacteriia</taxon>
        <taxon>Flavobacteriales</taxon>
        <taxon>Flavobacteriaceae</taxon>
        <taxon>Flavobacterium</taxon>
    </lineage>
</organism>
<dbReference type="AlphaFoldDB" id="A0AAC9CZV8"/>
<sequence length="277" mass="30615">MCFDVESRKVLNFGYITFAPLTNFNQINMKKLLCLFGALALVLTSCSSDDSSSSSDLVLLKKTVITSPEGDKATVNFKYDGNKIVSVTDDTGFFNLYYTYTGDLITKIDYKLPNGKSEQVDTFTYTNDGKLSTFLRVEYEEEEGVAVLRGYKEVYTYNADGTISVKGYSGSDVSQTVASGTATIKFVNGEVSEIISSNSPNHKYTYDNKNNPTKNILGMDKIAFVDGEANGVKFNILTDTSDGNLWTNSTFTYNEQGYPTKEVDNGSDSLGTTEYFY</sequence>
<evidence type="ECO:0000313" key="2">
    <source>
        <dbReference type="Proteomes" id="UP000093276"/>
    </source>
</evidence>
<proteinExistence type="predicted"/>
<reference evidence="1 2" key="1">
    <citation type="submission" date="2016-08" db="EMBL/GenBank/DDBJ databases">
        <title>Complete genome sequence of Flavobacterium johnsoniae strain GSE09, a volatile-producing biocontrol agent isolated from cucumber (Cucumis sativus).</title>
        <authorList>
            <person name="Jeong J.-J."/>
            <person name="Oh J.Y."/>
            <person name="Jim Y.J."/>
            <person name="Sang M.K."/>
            <person name="Kim K.D."/>
        </authorList>
    </citation>
    <scope>NUCLEOTIDE SEQUENCE [LARGE SCALE GENOMIC DNA]</scope>
    <source>
        <strain evidence="1 2">GSE09</strain>
    </source>
</reference>
<gene>
    <name evidence="1" type="ORF">BB050_00707</name>
</gene>
<dbReference type="Proteomes" id="UP000093276">
    <property type="component" value="Chromosome"/>
</dbReference>
<evidence type="ECO:0000313" key="1">
    <source>
        <dbReference type="EMBL" id="AOC93852.1"/>
    </source>
</evidence>
<accession>A0AAC9CZV8</accession>
<evidence type="ECO:0008006" key="3">
    <source>
        <dbReference type="Google" id="ProtNLM"/>
    </source>
</evidence>
<dbReference type="EMBL" id="CP016907">
    <property type="protein sequence ID" value="AOC93852.1"/>
    <property type="molecule type" value="Genomic_DNA"/>
</dbReference>
<name>A0AAC9CZV8_9FLAO</name>
<protein>
    <recommendedName>
        <fullName evidence="3">YD repeat-containing protein</fullName>
    </recommendedName>
</protein>
<dbReference type="KEGG" id="fjg:BB050_00707"/>